<name>A0A3D8M4S2_9ALTE</name>
<dbReference type="EMBL" id="QRHA01000009">
    <property type="protein sequence ID" value="RDV24689.1"/>
    <property type="molecule type" value="Genomic_DNA"/>
</dbReference>
<keyword evidence="3" id="KW-1185">Reference proteome</keyword>
<evidence type="ECO:0000313" key="3">
    <source>
        <dbReference type="Proteomes" id="UP000256561"/>
    </source>
</evidence>
<protein>
    <recommendedName>
        <fullName evidence="1">SCP2 domain-containing protein</fullName>
    </recommendedName>
</protein>
<gene>
    <name evidence="2" type="ORF">DXV75_13470</name>
</gene>
<feature type="domain" description="SCP2" evidence="1">
    <location>
        <begin position="4"/>
        <end position="49"/>
    </location>
</feature>
<proteinExistence type="predicted"/>
<dbReference type="InterPro" id="IPR036527">
    <property type="entry name" value="SCP2_sterol-bd_dom_sf"/>
</dbReference>
<reference evidence="3" key="1">
    <citation type="submission" date="2018-08" db="EMBL/GenBank/DDBJ databases">
        <authorList>
            <person name="Zhang J."/>
            <person name="Du Z.-J."/>
        </authorList>
    </citation>
    <scope>NUCLEOTIDE SEQUENCE [LARGE SCALE GENOMIC DNA]</scope>
    <source>
        <strain evidence="3">KCTC 52655</strain>
    </source>
</reference>
<dbReference type="InterPro" id="IPR003033">
    <property type="entry name" value="SCP2_sterol-bd_dom"/>
</dbReference>
<comment type="caution">
    <text evidence="2">The sequence shown here is derived from an EMBL/GenBank/DDBJ whole genome shotgun (WGS) entry which is preliminary data.</text>
</comment>
<dbReference type="AlphaFoldDB" id="A0A3D8M4S2"/>
<dbReference type="SUPFAM" id="SSF55718">
    <property type="entry name" value="SCP-like"/>
    <property type="match status" value="1"/>
</dbReference>
<dbReference type="Pfam" id="PF02036">
    <property type="entry name" value="SCP2"/>
    <property type="match status" value="1"/>
</dbReference>
<organism evidence="2 3">
    <name type="scientific">Alteromonas aestuariivivens</name>
    <dbReference type="NCBI Taxonomy" id="1938339"/>
    <lineage>
        <taxon>Bacteria</taxon>
        <taxon>Pseudomonadati</taxon>
        <taxon>Pseudomonadota</taxon>
        <taxon>Gammaproteobacteria</taxon>
        <taxon>Alteromonadales</taxon>
        <taxon>Alteromonadaceae</taxon>
        <taxon>Alteromonas/Salinimonas group</taxon>
        <taxon>Alteromonas</taxon>
    </lineage>
</organism>
<evidence type="ECO:0000259" key="1">
    <source>
        <dbReference type="Pfam" id="PF02036"/>
    </source>
</evidence>
<evidence type="ECO:0000313" key="2">
    <source>
        <dbReference type="EMBL" id="RDV24689.1"/>
    </source>
</evidence>
<accession>A0A3D8M4S2</accession>
<sequence>MGYDVDIYLSGSTKVFTKIWYGELSLTKAIADDKLKVVGEATYRQTLQEWFGISSFTTEAPRFVAPDYRHP</sequence>
<dbReference type="Proteomes" id="UP000256561">
    <property type="component" value="Unassembled WGS sequence"/>
</dbReference>